<evidence type="ECO:0000313" key="2">
    <source>
        <dbReference type="Proteomes" id="UP001147653"/>
    </source>
</evidence>
<sequence length="339" mass="36401">MSLIPVAAELIRRAASDENYAIDLQAAVADDAVFAGLVEAEIGREELGWLALAEWQWFAAWRQGLGGPLDDRVLEHLGRAAQHSRSARFELRALVMRDPETEALAGSISGTASADAPAGLRWLRTHAREFVDSEEIARDALQFATEAAWFTLRELTAPEHPRTEAIRGLLLQFAAEREIGVEVTARWVTEPEPAGAQLADAAPPPVRVLGVVGERLSRLAEGLTAATAIVGARLTPIEVLGEDEDSVPVKLSLPPGAEELLAENADARAVVGDGALRIWISGTWRPAPGSRIVLHVIDSSEATLTTEATVPPGRGRLKFVVDWNDPEPPTSVLLAVFAP</sequence>
<protein>
    <submittedName>
        <fullName evidence="1">Uncharacterized protein</fullName>
    </submittedName>
</protein>
<organism evidence="1 2">
    <name type="scientific">Solirubrobacter phytolaccae</name>
    <dbReference type="NCBI Taxonomy" id="1404360"/>
    <lineage>
        <taxon>Bacteria</taxon>
        <taxon>Bacillati</taxon>
        <taxon>Actinomycetota</taxon>
        <taxon>Thermoleophilia</taxon>
        <taxon>Solirubrobacterales</taxon>
        <taxon>Solirubrobacteraceae</taxon>
        <taxon>Solirubrobacter</taxon>
    </lineage>
</organism>
<dbReference type="EMBL" id="JAPDDP010000043">
    <property type="protein sequence ID" value="MDA0182904.1"/>
    <property type="molecule type" value="Genomic_DNA"/>
</dbReference>
<name>A0A9X3NCZ2_9ACTN</name>
<gene>
    <name evidence="1" type="ORF">OJ997_21510</name>
</gene>
<keyword evidence="2" id="KW-1185">Reference proteome</keyword>
<accession>A0A9X3NCZ2</accession>
<reference evidence="1" key="1">
    <citation type="submission" date="2022-10" db="EMBL/GenBank/DDBJ databases">
        <title>The WGS of Solirubrobacter phytolaccae KCTC 29190.</title>
        <authorList>
            <person name="Jiang Z."/>
        </authorList>
    </citation>
    <scope>NUCLEOTIDE SEQUENCE</scope>
    <source>
        <strain evidence="1">KCTC 29190</strain>
    </source>
</reference>
<dbReference type="RefSeq" id="WP_270027289.1">
    <property type="nucleotide sequence ID" value="NZ_JAPDDP010000043.1"/>
</dbReference>
<proteinExistence type="predicted"/>
<evidence type="ECO:0000313" key="1">
    <source>
        <dbReference type="EMBL" id="MDA0182904.1"/>
    </source>
</evidence>
<dbReference type="Proteomes" id="UP001147653">
    <property type="component" value="Unassembled WGS sequence"/>
</dbReference>
<comment type="caution">
    <text evidence="1">The sequence shown here is derived from an EMBL/GenBank/DDBJ whole genome shotgun (WGS) entry which is preliminary data.</text>
</comment>
<dbReference type="AlphaFoldDB" id="A0A9X3NCZ2"/>